<dbReference type="InterPro" id="IPR009057">
    <property type="entry name" value="Homeodomain-like_sf"/>
</dbReference>
<keyword evidence="1" id="KW-0805">Transcription regulation</keyword>
<dbReference type="Gene3D" id="1.10.357.10">
    <property type="entry name" value="Tetracycline Repressor, domain 2"/>
    <property type="match status" value="1"/>
</dbReference>
<gene>
    <name evidence="6" type="ORF">FK219_011955</name>
</gene>
<dbReference type="PANTHER" id="PTHR47506">
    <property type="entry name" value="TRANSCRIPTIONAL REGULATORY PROTEIN"/>
    <property type="match status" value="1"/>
</dbReference>
<dbReference type="Pfam" id="PF16925">
    <property type="entry name" value="TetR_C_13"/>
    <property type="match status" value="1"/>
</dbReference>
<evidence type="ECO:0000313" key="7">
    <source>
        <dbReference type="Proteomes" id="UP000818266"/>
    </source>
</evidence>
<dbReference type="AlphaFoldDB" id="A0A9E5JSA6"/>
<evidence type="ECO:0000256" key="4">
    <source>
        <dbReference type="PROSITE-ProRule" id="PRU00335"/>
    </source>
</evidence>
<dbReference type="SUPFAM" id="SSF46689">
    <property type="entry name" value="Homeodomain-like"/>
    <property type="match status" value="1"/>
</dbReference>
<keyword evidence="3" id="KW-0804">Transcription</keyword>
<evidence type="ECO:0000256" key="3">
    <source>
        <dbReference type="ARBA" id="ARBA00023163"/>
    </source>
</evidence>
<keyword evidence="2 4" id="KW-0238">DNA-binding</keyword>
<evidence type="ECO:0000259" key="5">
    <source>
        <dbReference type="PROSITE" id="PS50977"/>
    </source>
</evidence>
<proteinExistence type="predicted"/>
<feature type="DNA-binding region" description="H-T-H motif" evidence="4">
    <location>
        <begin position="37"/>
        <end position="56"/>
    </location>
</feature>
<dbReference type="RefSeq" id="WP_165638138.1">
    <property type="nucleotide sequence ID" value="NZ_JAVJPO010000015.1"/>
</dbReference>
<protein>
    <submittedName>
        <fullName evidence="6">TetR/AcrR family transcriptional regulator</fullName>
    </submittedName>
</protein>
<accession>A0A9E5JSA6</accession>
<dbReference type="PANTHER" id="PTHR47506:SF1">
    <property type="entry name" value="HTH-TYPE TRANSCRIPTIONAL REGULATOR YJDC"/>
    <property type="match status" value="1"/>
</dbReference>
<dbReference type="Pfam" id="PF00440">
    <property type="entry name" value="TetR_N"/>
    <property type="match status" value="1"/>
</dbReference>
<dbReference type="GO" id="GO:0003677">
    <property type="term" value="F:DNA binding"/>
    <property type="evidence" value="ECO:0007669"/>
    <property type="project" value="UniProtKB-UniRule"/>
</dbReference>
<comment type="caution">
    <text evidence="6">The sequence shown here is derived from an EMBL/GenBank/DDBJ whole genome shotgun (WGS) entry which is preliminary data.</text>
</comment>
<dbReference type="InterPro" id="IPR011075">
    <property type="entry name" value="TetR_C"/>
</dbReference>
<dbReference type="Proteomes" id="UP000818266">
    <property type="component" value="Unassembled WGS sequence"/>
</dbReference>
<dbReference type="EMBL" id="VIKT02000026">
    <property type="protein sequence ID" value="NHF63937.1"/>
    <property type="molecule type" value="Genomic_DNA"/>
</dbReference>
<reference evidence="6 7" key="1">
    <citation type="submission" date="2019-06" db="EMBL/GenBank/DDBJ databases">
        <authorList>
            <person name="De-Chao Zhang Q."/>
        </authorList>
    </citation>
    <scope>NUCLEOTIDE SEQUENCE [LARGE SCALE GENOMIC DNA]</scope>
    <source>
        <strain evidence="6 7">KN1116</strain>
    </source>
</reference>
<reference evidence="6 7" key="2">
    <citation type="submission" date="2020-03" db="EMBL/GenBank/DDBJ databases">
        <title>Chryseoglobus sp. isolated from a deep-sea seamount.</title>
        <authorList>
            <person name="Zhang D.-C."/>
        </authorList>
    </citation>
    <scope>NUCLEOTIDE SEQUENCE [LARGE SCALE GENOMIC DNA]</scope>
    <source>
        <strain evidence="6 7">KN1116</strain>
    </source>
</reference>
<feature type="domain" description="HTH tetR-type" evidence="5">
    <location>
        <begin position="14"/>
        <end position="74"/>
    </location>
</feature>
<dbReference type="InterPro" id="IPR036271">
    <property type="entry name" value="Tet_transcr_reg_TetR-rel_C_sf"/>
</dbReference>
<organism evidence="6 7">
    <name type="scientific">Microcella pacifica</name>
    <dbReference type="NCBI Taxonomy" id="2591847"/>
    <lineage>
        <taxon>Bacteria</taxon>
        <taxon>Bacillati</taxon>
        <taxon>Actinomycetota</taxon>
        <taxon>Actinomycetes</taxon>
        <taxon>Micrococcales</taxon>
        <taxon>Microbacteriaceae</taxon>
        <taxon>Microcella</taxon>
    </lineage>
</organism>
<dbReference type="SUPFAM" id="SSF48498">
    <property type="entry name" value="Tetracyclin repressor-like, C-terminal domain"/>
    <property type="match status" value="1"/>
</dbReference>
<sequence length="200" mass="21779">MSVTTPLAPTRRVAPAKARILETAITRFYQDGIRSVGVDRLIEESSVTKATFYKHYGSKDRLISDYVDALALRAVDDFDASASEASTPEELLRAWTDHLVDYVHGDTFRGDPFLNAAAEFADPAHPVRERITEHFETMTERFAGVLEKLGHPMPGAAADRLILATLGLEAWSYTGDVIAASAAFRSAVDGLIAEAATAPR</sequence>
<keyword evidence="7" id="KW-1185">Reference proteome</keyword>
<evidence type="ECO:0000256" key="2">
    <source>
        <dbReference type="ARBA" id="ARBA00023125"/>
    </source>
</evidence>
<evidence type="ECO:0000256" key="1">
    <source>
        <dbReference type="ARBA" id="ARBA00023015"/>
    </source>
</evidence>
<dbReference type="PRINTS" id="PR00455">
    <property type="entry name" value="HTHTETR"/>
</dbReference>
<dbReference type="InterPro" id="IPR001647">
    <property type="entry name" value="HTH_TetR"/>
</dbReference>
<dbReference type="PROSITE" id="PS50977">
    <property type="entry name" value="HTH_TETR_2"/>
    <property type="match status" value="1"/>
</dbReference>
<name>A0A9E5JSA6_9MICO</name>
<evidence type="ECO:0000313" key="6">
    <source>
        <dbReference type="EMBL" id="NHF63937.1"/>
    </source>
</evidence>